<evidence type="ECO:0000313" key="8">
    <source>
        <dbReference type="Proteomes" id="UP000663525"/>
    </source>
</evidence>
<dbReference type="InterPro" id="IPR001789">
    <property type="entry name" value="Sig_transdc_resp-reg_receiver"/>
</dbReference>
<evidence type="ECO:0000256" key="2">
    <source>
        <dbReference type="ARBA" id="ARBA00023012"/>
    </source>
</evidence>
<dbReference type="SUPFAM" id="SSF52172">
    <property type="entry name" value="CheY-like"/>
    <property type="match status" value="1"/>
</dbReference>
<dbReference type="PROSITE" id="PS50112">
    <property type="entry name" value="PAS"/>
    <property type="match status" value="1"/>
</dbReference>
<feature type="region of interest" description="Disordered" evidence="4">
    <location>
        <begin position="241"/>
        <end position="282"/>
    </location>
</feature>
<dbReference type="SMART" id="SM00448">
    <property type="entry name" value="REC"/>
    <property type="match status" value="1"/>
</dbReference>
<dbReference type="Pfam" id="PF08448">
    <property type="entry name" value="PAS_4"/>
    <property type="match status" value="1"/>
</dbReference>
<accession>A0A897MV66</accession>
<keyword evidence="7" id="KW-0808">Transferase</keyword>
<dbReference type="SUPFAM" id="SSF55785">
    <property type="entry name" value="PYP-like sensor domain (PAS domain)"/>
    <property type="match status" value="1"/>
</dbReference>
<dbReference type="NCBIfam" id="TIGR00229">
    <property type="entry name" value="sensory_box"/>
    <property type="match status" value="1"/>
</dbReference>
<dbReference type="GO" id="GO:0000160">
    <property type="term" value="P:phosphorelay signal transduction system"/>
    <property type="evidence" value="ECO:0007669"/>
    <property type="project" value="UniProtKB-KW"/>
</dbReference>
<dbReference type="PANTHER" id="PTHR44591">
    <property type="entry name" value="STRESS RESPONSE REGULATOR PROTEIN 1"/>
    <property type="match status" value="1"/>
</dbReference>
<dbReference type="InterPro" id="IPR013656">
    <property type="entry name" value="PAS_4"/>
</dbReference>
<keyword evidence="1 3" id="KW-0597">Phosphoprotein</keyword>
<dbReference type="Proteomes" id="UP000663525">
    <property type="component" value="Chromosome"/>
</dbReference>
<feature type="domain" description="PAS" evidence="6">
    <location>
        <begin position="139"/>
        <end position="210"/>
    </location>
</feature>
<keyword evidence="2" id="KW-0902">Two-component regulatory system</keyword>
<reference evidence="7" key="1">
    <citation type="submission" date="2020-11" db="EMBL/GenBank/DDBJ databases">
        <title>Carbohydrate-dependent, anaerobic sulfur respiration: A novel catabolism in halophilic archaea.</title>
        <authorList>
            <person name="Sorokin D.Y."/>
            <person name="Messina E."/>
            <person name="Smedile F."/>
            <person name="La Cono V."/>
            <person name="Hallsworth J.E."/>
            <person name="Yakimov M.M."/>
        </authorList>
    </citation>
    <scope>NUCLEOTIDE SEQUENCE</scope>
    <source>
        <strain evidence="7">HSR12-1</strain>
    </source>
</reference>
<evidence type="ECO:0000256" key="3">
    <source>
        <dbReference type="PROSITE-ProRule" id="PRU00169"/>
    </source>
</evidence>
<dbReference type="InterPro" id="IPR050595">
    <property type="entry name" value="Bact_response_regulator"/>
</dbReference>
<dbReference type="PANTHER" id="PTHR44591:SF14">
    <property type="entry name" value="PROTEIN PILG"/>
    <property type="match status" value="1"/>
</dbReference>
<dbReference type="InterPro" id="IPR011006">
    <property type="entry name" value="CheY-like_superfamily"/>
</dbReference>
<organism evidence="7 8">
    <name type="scientific">Halapricum desulfuricans</name>
    <dbReference type="NCBI Taxonomy" id="2841257"/>
    <lineage>
        <taxon>Archaea</taxon>
        <taxon>Methanobacteriati</taxon>
        <taxon>Methanobacteriota</taxon>
        <taxon>Stenosarchaea group</taxon>
        <taxon>Halobacteria</taxon>
        <taxon>Halobacteriales</taxon>
        <taxon>Haloarculaceae</taxon>
        <taxon>Halapricum</taxon>
    </lineage>
</organism>
<gene>
    <name evidence="7" type="ORF">HSR121_0043</name>
</gene>
<sequence length="282" mass="30892">MVETTGISVLHVDDDPAFADLTADMLPEQAGELTVQTATSASEGLGLLATTDFDCIVSDYQMPGQNGIEFLETVREEYPDLPFILYTGRGNEEVASDAISAGVTDYMQKASGTSQYTVLANRIRNAVGKHRQQERARATRDRLRQIIDMLPQLVFAKNEAGEYLLANEATANAYGTTVGDLEGATDADFANSQEEVEQFRADDQAVIESGEPRHIPEESLTTADGDTRLLETTKIPYDPVETDDDAVLGVSRDITERKEQKKKKICSSGTNMRMNRPSAQSQ</sequence>
<evidence type="ECO:0000259" key="6">
    <source>
        <dbReference type="PROSITE" id="PS50112"/>
    </source>
</evidence>
<dbReference type="GeneID" id="68853704"/>
<name>A0A897MV66_9EURY</name>
<dbReference type="InterPro" id="IPR000014">
    <property type="entry name" value="PAS"/>
</dbReference>
<feature type="compositionally biased region" description="Polar residues" evidence="4">
    <location>
        <begin position="267"/>
        <end position="282"/>
    </location>
</feature>
<dbReference type="Pfam" id="PF00072">
    <property type="entry name" value="Response_reg"/>
    <property type="match status" value="1"/>
</dbReference>
<dbReference type="CDD" id="cd00156">
    <property type="entry name" value="REC"/>
    <property type="match status" value="1"/>
</dbReference>
<keyword evidence="7" id="KW-0418">Kinase</keyword>
<dbReference type="RefSeq" id="WP_229113879.1">
    <property type="nucleotide sequence ID" value="NZ_CP064787.1"/>
</dbReference>
<dbReference type="EMBL" id="CP064787">
    <property type="protein sequence ID" value="QSG04404.1"/>
    <property type="molecule type" value="Genomic_DNA"/>
</dbReference>
<feature type="domain" description="Response regulatory" evidence="5">
    <location>
        <begin position="8"/>
        <end position="124"/>
    </location>
</feature>
<dbReference type="AlphaFoldDB" id="A0A897MV66"/>
<dbReference type="Gene3D" id="3.40.50.2300">
    <property type="match status" value="1"/>
</dbReference>
<dbReference type="Gene3D" id="3.30.450.20">
    <property type="entry name" value="PAS domain"/>
    <property type="match status" value="1"/>
</dbReference>
<evidence type="ECO:0000256" key="1">
    <source>
        <dbReference type="ARBA" id="ARBA00022553"/>
    </source>
</evidence>
<evidence type="ECO:0000313" key="7">
    <source>
        <dbReference type="EMBL" id="QSG04404.1"/>
    </source>
</evidence>
<protein>
    <submittedName>
        <fullName evidence="7">Signal transduction histidine kinase</fullName>
    </submittedName>
</protein>
<proteinExistence type="predicted"/>
<feature type="modified residue" description="4-aspartylphosphate" evidence="3">
    <location>
        <position position="59"/>
    </location>
</feature>
<dbReference type="PROSITE" id="PS50110">
    <property type="entry name" value="RESPONSE_REGULATORY"/>
    <property type="match status" value="1"/>
</dbReference>
<dbReference type="InterPro" id="IPR035965">
    <property type="entry name" value="PAS-like_dom_sf"/>
</dbReference>
<dbReference type="GO" id="GO:0016301">
    <property type="term" value="F:kinase activity"/>
    <property type="evidence" value="ECO:0007669"/>
    <property type="project" value="UniProtKB-KW"/>
</dbReference>
<evidence type="ECO:0000259" key="5">
    <source>
        <dbReference type="PROSITE" id="PS50110"/>
    </source>
</evidence>
<evidence type="ECO:0000256" key="4">
    <source>
        <dbReference type="SAM" id="MobiDB-lite"/>
    </source>
</evidence>